<feature type="compositionally biased region" description="Low complexity" evidence="1">
    <location>
        <begin position="112"/>
        <end position="125"/>
    </location>
</feature>
<evidence type="ECO:0000313" key="2">
    <source>
        <dbReference type="EMBL" id="RDX97072.1"/>
    </source>
</evidence>
<proteinExistence type="predicted"/>
<feature type="non-terminal residue" evidence="2">
    <location>
        <position position="1"/>
    </location>
</feature>
<protein>
    <recommendedName>
        <fullName evidence="4">Retrotransposon gag domain-containing protein</fullName>
    </recommendedName>
</protein>
<evidence type="ECO:0000313" key="3">
    <source>
        <dbReference type="Proteomes" id="UP000257109"/>
    </source>
</evidence>
<reference evidence="2" key="1">
    <citation type="submission" date="2018-05" db="EMBL/GenBank/DDBJ databases">
        <title>Draft genome of Mucuna pruriens seed.</title>
        <authorList>
            <person name="Nnadi N.E."/>
            <person name="Vos R."/>
            <person name="Hasami M.H."/>
            <person name="Devisetty U.K."/>
            <person name="Aguiy J.C."/>
        </authorList>
    </citation>
    <scope>NUCLEOTIDE SEQUENCE [LARGE SCALE GENOMIC DNA]</scope>
    <source>
        <strain evidence="2">JCA_2017</strain>
    </source>
</reference>
<dbReference type="AlphaFoldDB" id="A0A371H2P1"/>
<dbReference type="EMBL" id="QJKJ01003742">
    <property type="protein sequence ID" value="RDX97072.1"/>
    <property type="molecule type" value="Genomic_DNA"/>
</dbReference>
<keyword evidence="3" id="KW-1185">Reference proteome</keyword>
<gene>
    <name evidence="2" type="ORF">CR513_20199</name>
</gene>
<sequence>MALDSSRLQNLSKTESEGFKDYSQRWCELAAQVKPLLTEKEMVSMFIETLLSPFYDKAVGSVESNFADLVTVGERIESGLKHGRIAGNLTGPGRKPAPERRKGETNAVMIDPSKSYNPGGSSSSPQITLNPPGMIVSTNPPNPSRVEAASPPNAHNARPARLRRIFTPIPMTYTTLFPQLLQKYMITMVLVKPMEPPYPRNYDPNAKCDYHAGVVGHSTENC</sequence>
<dbReference type="PANTHER" id="PTHR32108">
    <property type="entry name" value="DNA-DIRECTED RNA POLYMERASE SUBUNIT ALPHA"/>
    <property type="match status" value="1"/>
</dbReference>
<dbReference type="PANTHER" id="PTHR32108:SF9">
    <property type="entry name" value="REVERSE TRANSCRIPTASE RNASE H-LIKE DOMAIN-CONTAINING PROTEIN"/>
    <property type="match status" value="1"/>
</dbReference>
<comment type="caution">
    <text evidence="2">The sequence shown here is derived from an EMBL/GenBank/DDBJ whole genome shotgun (WGS) entry which is preliminary data.</text>
</comment>
<feature type="region of interest" description="Disordered" evidence="1">
    <location>
        <begin position="83"/>
        <end position="128"/>
    </location>
</feature>
<evidence type="ECO:0008006" key="4">
    <source>
        <dbReference type="Google" id="ProtNLM"/>
    </source>
</evidence>
<organism evidence="2 3">
    <name type="scientific">Mucuna pruriens</name>
    <name type="common">Velvet bean</name>
    <name type="synonym">Dolichos pruriens</name>
    <dbReference type="NCBI Taxonomy" id="157652"/>
    <lineage>
        <taxon>Eukaryota</taxon>
        <taxon>Viridiplantae</taxon>
        <taxon>Streptophyta</taxon>
        <taxon>Embryophyta</taxon>
        <taxon>Tracheophyta</taxon>
        <taxon>Spermatophyta</taxon>
        <taxon>Magnoliopsida</taxon>
        <taxon>eudicotyledons</taxon>
        <taxon>Gunneridae</taxon>
        <taxon>Pentapetalae</taxon>
        <taxon>rosids</taxon>
        <taxon>fabids</taxon>
        <taxon>Fabales</taxon>
        <taxon>Fabaceae</taxon>
        <taxon>Papilionoideae</taxon>
        <taxon>50 kb inversion clade</taxon>
        <taxon>NPAAA clade</taxon>
        <taxon>indigoferoid/millettioid clade</taxon>
        <taxon>Phaseoleae</taxon>
        <taxon>Mucuna</taxon>
    </lineage>
</organism>
<dbReference type="Proteomes" id="UP000257109">
    <property type="component" value="Unassembled WGS sequence"/>
</dbReference>
<accession>A0A371H2P1</accession>
<evidence type="ECO:0000256" key="1">
    <source>
        <dbReference type="SAM" id="MobiDB-lite"/>
    </source>
</evidence>
<name>A0A371H2P1_MUCPR</name>
<dbReference type="OrthoDB" id="1750196at2759"/>